<proteinExistence type="predicted"/>
<accession>A0A3B0JQJ2</accession>
<dbReference type="InterPro" id="IPR017946">
    <property type="entry name" value="PLC-like_Pdiesterase_TIM-brl"/>
</dbReference>
<evidence type="ECO:0000259" key="2">
    <source>
        <dbReference type="PROSITE" id="PS51166"/>
    </source>
</evidence>
<dbReference type="PANTHER" id="PTHR22958">
    <property type="entry name" value="GLYCEROPHOSPHORYL DIESTER PHOSPHODIESTERASE"/>
    <property type="match status" value="1"/>
</dbReference>
<dbReference type="AlphaFoldDB" id="A0A3B0JQJ2"/>
<evidence type="ECO:0000259" key="3">
    <source>
        <dbReference type="PROSITE" id="PS51704"/>
    </source>
</evidence>
<dbReference type="Pfam" id="PF03009">
    <property type="entry name" value="GDPD"/>
    <property type="match status" value="1"/>
</dbReference>
<feature type="domain" description="GP-PDE" evidence="3">
    <location>
        <begin position="373"/>
        <end position="698"/>
    </location>
</feature>
<dbReference type="OrthoDB" id="1058301at2759"/>
<reference evidence="5" key="1">
    <citation type="submission" date="2018-01" db="EMBL/GenBank/DDBJ databases">
        <authorList>
            <person name="Alioto T."/>
            <person name="Alioto T."/>
        </authorList>
    </citation>
    <scope>NUCLEOTIDE SEQUENCE [LARGE SCALE GENOMIC DNA]</scope>
</reference>
<evidence type="ECO:0000313" key="5">
    <source>
        <dbReference type="Proteomes" id="UP000268350"/>
    </source>
</evidence>
<gene>
    <name evidence="4" type="ORF">DGUA_6G017035</name>
</gene>
<dbReference type="InterPro" id="IPR013784">
    <property type="entry name" value="Carb-bd-like_fold"/>
</dbReference>
<dbReference type="SUPFAM" id="SSF49452">
    <property type="entry name" value="Starch-binding domain-like"/>
    <property type="match status" value="1"/>
</dbReference>
<dbReference type="PROSITE" id="PS50007">
    <property type="entry name" value="PIPLC_X_DOMAIN"/>
    <property type="match status" value="1"/>
</dbReference>
<dbReference type="InterPro" id="IPR030395">
    <property type="entry name" value="GP_PDE_dom"/>
</dbReference>
<dbReference type="Gene3D" id="2.60.40.10">
    <property type="entry name" value="Immunoglobulins"/>
    <property type="match status" value="1"/>
</dbReference>
<dbReference type="GO" id="GO:0047389">
    <property type="term" value="F:glycerophosphocholine phosphodiesterase activity"/>
    <property type="evidence" value="ECO:0007669"/>
    <property type="project" value="TreeGrafter"/>
</dbReference>
<keyword evidence="1" id="KW-0378">Hydrolase</keyword>
<protein>
    <submittedName>
        <fullName evidence="4">Blast:Glycerophosphocholine phosphodiesterase GPCPD1</fullName>
    </submittedName>
</protein>
<dbReference type="STRING" id="7266.A0A3B0JQJ2"/>
<dbReference type="PROSITE" id="PS51704">
    <property type="entry name" value="GP_PDE"/>
    <property type="match status" value="1"/>
</dbReference>
<organism evidence="4 5">
    <name type="scientific">Drosophila guanche</name>
    <name type="common">Fruit fly</name>
    <dbReference type="NCBI Taxonomy" id="7266"/>
    <lineage>
        <taxon>Eukaryota</taxon>
        <taxon>Metazoa</taxon>
        <taxon>Ecdysozoa</taxon>
        <taxon>Arthropoda</taxon>
        <taxon>Hexapoda</taxon>
        <taxon>Insecta</taxon>
        <taxon>Pterygota</taxon>
        <taxon>Neoptera</taxon>
        <taxon>Endopterygota</taxon>
        <taxon>Diptera</taxon>
        <taxon>Brachycera</taxon>
        <taxon>Muscomorpha</taxon>
        <taxon>Ephydroidea</taxon>
        <taxon>Drosophilidae</taxon>
        <taxon>Drosophila</taxon>
        <taxon>Sophophora</taxon>
    </lineage>
</organism>
<dbReference type="InterPro" id="IPR051578">
    <property type="entry name" value="GDPD"/>
</dbReference>
<dbReference type="PROSITE" id="PS51166">
    <property type="entry name" value="CBM20"/>
    <property type="match status" value="1"/>
</dbReference>
<dbReference type="EMBL" id="OUUW01000008">
    <property type="protein sequence ID" value="SPP84444.1"/>
    <property type="molecule type" value="Genomic_DNA"/>
</dbReference>
<evidence type="ECO:0000313" key="4">
    <source>
        <dbReference type="EMBL" id="SPP84444.1"/>
    </source>
</evidence>
<dbReference type="SUPFAM" id="SSF51695">
    <property type="entry name" value="PLC-like phosphodiesterases"/>
    <property type="match status" value="1"/>
</dbReference>
<dbReference type="InterPro" id="IPR002044">
    <property type="entry name" value="CBM20"/>
</dbReference>
<dbReference type="GO" id="GO:0046475">
    <property type="term" value="P:glycerophospholipid catabolic process"/>
    <property type="evidence" value="ECO:0007669"/>
    <property type="project" value="TreeGrafter"/>
</dbReference>
<dbReference type="GO" id="GO:2001070">
    <property type="term" value="F:starch binding"/>
    <property type="evidence" value="ECO:0007669"/>
    <property type="project" value="InterPro"/>
</dbReference>
<dbReference type="Gene3D" id="3.20.20.190">
    <property type="entry name" value="Phosphatidylinositol (PI) phosphodiesterase"/>
    <property type="match status" value="1"/>
</dbReference>
<feature type="domain" description="CBM20" evidence="2">
    <location>
        <begin position="37"/>
        <end position="172"/>
    </location>
</feature>
<dbReference type="InterPro" id="IPR013783">
    <property type="entry name" value="Ig-like_fold"/>
</dbReference>
<dbReference type="OMA" id="RWFFANE"/>
<sequence length="736" mass="86081">MHRWFFANEREECDEEVAKAREKDKLVEVEDKELVAPPPVRTTEWPFCVLYPRPLQGNEDVAITGNCESLGDWDPQKVFLMDKQNCSCSKKICNCHRRFEASVIIPRNIDIHYRFCVVVNNPETDEIYIRFWESRLEPRVIRTCQNMLKTCDRFGHRDDFDTECRVDRGWATSETYIHFMIFNAPFHWQQQSARLLYVHIQPMFGKEPICPDALKVPTRMLNRLTLSGRLSEPLAAEDSSQKLRLAYTEVANLRDSKQLRFQPYFGVCCGPEDMQLYHCSIGSPQETHYRLDLYTFAHKSGSDEPPFHYGYGFVKADQLMYSEGHVLVAIMCASTHRPLIELCLRYLIIRPLWNFKCDMRRTYERYWRRSRLPMDIGHRGSGTTYYFGENLVRENTLYGFKQAAAANADMVEFDVQLTKDGQVVVYHDFVMKFLLKQSANYEELLNSSDLLVFPFERINRLVLLMMGGLRLTSRIDVPLEAFTYDQLNLVRVLRFAANKGHEVPCDRMLHEQRPFPLLLEMFEEEDLLPQSLGFNIEIKFPQLDNSRRWEKESSKPSFDRNVYVDTILELVLQHAGNRRILFSSFDADICTMVRLKQNIYPVVLLTEDPEFAVQYLDKRVSVLDHAVHLAHCLEFFGLAMHTNTVLQQPAIVTRLQQLQLEAIVWGSINVDILVRNKMKKHGVVGIIYDRLNQLDQMGMELPDGNLCIINEDANRQKLKEIEEQEWRTKCGYNPEQ</sequence>
<name>A0A3B0JQJ2_DROGU</name>
<dbReference type="Proteomes" id="UP000268350">
    <property type="component" value="Unassembled WGS sequence"/>
</dbReference>
<dbReference type="PANTHER" id="PTHR22958:SF1">
    <property type="entry name" value="GLYCEROPHOSPHOCHOLINE PHOSPHODIESTERASE GPCPD1"/>
    <property type="match status" value="1"/>
</dbReference>
<dbReference type="SMART" id="SM01065">
    <property type="entry name" value="CBM_2"/>
    <property type="match status" value="1"/>
</dbReference>
<keyword evidence="5" id="KW-1185">Reference proteome</keyword>
<evidence type="ECO:0000256" key="1">
    <source>
        <dbReference type="ARBA" id="ARBA00022801"/>
    </source>
</evidence>